<accession>R9BY73</accession>
<dbReference type="AlphaFoldDB" id="R9BY73"/>
<dbReference type="InterPro" id="IPR005358">
    <property type="entry name" value="Puta_zinc/iron-chelating_dom"/>
</dbReference>
<keyword evidence="2" id="KW-1185">Reference proteome</keyword>
<reference evidence="1 2" key="1">
    <citation type="submission" date="2013-03" db="EMBL/GenBank/DDBJ databases">
        <title>Whole genome shotgun sequencing of Clostridium sartagoforme AAU1.</title>
        <authorList>
            <person name="Joshi C.G."/>
            <person name="Duggirala S.M."/>
            <person name="Nathani N.M."/>
            <person name="Bhatt V.D."/>
            <person name="Patel A.K."/>
            <person name="Pandya P.R."/>
            <person name="KaPatel J.A."/>
        </authorList>
    </citation>
    <scope>NUCLEOTIDE SEQUENCE [LARGE SCALE GENOMIC DNA]</scope>
    <source>
        <strain evidence="1 2">AAU1</strain>
    </source>
</reference>
<name>R9BY73_9CLOT</name>
<evidence type="ECO:0000313" key="1">
    <source>
        <dbReference type="EMBL" id="EOR19901.1"/>
    </source>
</evidence>
<evidence type="ECO:0000313" key="2">
    <source>
        <dbReference type="Proteomes" id="UP000013988"/>
    </source>
</evidence>
<dbReference type="Pfam" id="PF03692">
    <property type="entry name" value="CxxCxxCC"/>
    <property type="match status" value="1"/>
</dbReference>
<gene>
    <name evidence="1" type="ORF">A500_19679</name>
</gene>
<dbReference type="PATRIC" id="fig|1202534.3.peg.3925"/>
<comment type="caution">
    <text evidence="1">The sequence shown here is derived from an EMBL/GenBank/DDBJ whole genome shotgun (WGS) entry which is preliminary data.</text>
</comment>
<sequence length="267" mass="31489">MKKENKCFCQNKKCTNQFHKYIKSNSKYAKVFKLYSKIDNNIKHDISRLNLKPKCGKGCSECCHQIFGISEVEFSIIVDYLLEHSKTQINNIFEKSCEINDYIKYTDPIYYNKLKSNITDGNPVDWLNSSMPTIKNVIPEGCVFLNNNNECSIYKVRPVICRTHGVAYCRKEESNKLCSKLEISNENRDEFVDLTAYENEINSLFSFKYERKMTLRRLYPIFYWFCMLKEDNLDLYKFRKTILYNRCASLSESEMAEDLLKAYGNLS</sequence>
<dbReference type="Proteomes" id="UP000013988">
    <property type="component" value="Unassembled WGS sequence"/>
</dbReference>
<organism evidence="1 2">
    <name type="scientific">Clostridium sartagoforme AAU1</name>
    <dbReference type="NCBI Taxonomy" id="1202534"/>
    <lineage>
        <taxon>Bacteria</taxon>
        <taxon>Bacillati</taxon>
        <taxon>Bacillota</taxon>
        <taxon>Clostridia</taxon>
        <taxon>Eubacteriales</taxon>
        <taxon>Clostridiaceae</taxon>
        <taxon>Clostridium</taxon>
    </lineage>
</organism>
<proteinExistence type="predicted"/>
<protein>
    <submittedName>
        <fullName evidence="1">Putative Fe-S-cluster oxidoreductase</fullName>
    </submittedName>
</protein>
<dbReference type="RefSeq" id="WP_016209139.1">
    <property type="nucleotide sequence ID" value="NZ_ASRV01000241.1"/>
</dbReference>
<dbReference type="EMBL" id="ASRV01000241">
    <property type="protein sequence ID" value="EOR19901.1"/>
    <property type="molecule type" value="Genomic_DNA"/>
</dbReference>